<feature type="domain" description="RecX second three-helical" evidence="5">
    <location>
        <begin position="42"/>
        <end position="83"/>
    </location>
</feature>
<dbReference type="PANTHER" id="PTHR33602">
    <property type="entry name" value="REGULATORY PROTEIN RECX FAMILY PROTEIN"/>
    <property type="match status" value="1"/>
</dbReference>
<evidence type="ECO:0000313" key="8">
    <source>
        <dbReference type="Proteomes" id="UP001261624"/>
    </source>
</evidence>
<dbReference type="InterPro" id="IPR053925">
    <property type="entry name" value="RecX_HTH_3rd"/>
</dbReference>
<dbReference type="PANTHER" id="PTHR33602:SF1">
    <property type="entry name" value="REGULATORY PROTEIN RECX FAMILY PROTEIN"/>
    <property type="match status" value="1"/>
</dbReference>
<keyword evidence="4" id="KW-0963">Cytoplasm</keyword>
<dbReference type="InterPro" id="IPR053924">
    <property type="entry name" value="RecX_HTH_2nd"/>
</dbReference>
<proteinExistence type="inferred from homology"/>
<evidence type="ECO:0000256" key="4">
    <source>
        <dbReference type="ARBA" id="ARBA00022490"/>
    </source>
</evidence>
<dbReference type="RefSeq" id="WP_311685676.1">
    <property type="nucleotide sequence ID" value="NZ_JAVRHM010000015.1"/>
</dbReference>
<dbReference type="EMBL" id="JAVRHM010000015">
    <property type="protein sequence ID" value="MDT0690732.1"/>
    <property type="molecule type" value="Genomic_DNA"/>
</dbReference>
<evidence type="ECO:0000256" key="1">
    <source>
        <dbReference type="ARBA" id="ARBA00004496"/>
    </source>
</evidence>
<comment type="caution">
    <text evidence="7">The sequence shown here is derived from an EMBL/GenBank/DDBJ whole genome shotgun (WGS) entry which is preliminary data.</text>
</comment>
<name>A0ABU3E689_9FLAO</name>
<evidence type="ECO:0000259" key="6">
    <source>
        <dbReference type="Pfam" id="PF21981"/>
    </source>
</evidence>
<comment type="similarity">
    <text evidence="2">Belongs to the RecX family.</text>
</comment>
<keyword evidence="8" id="KW-1185">Reference proteome</keyword>
<dbReference type="Pfam" id="PF02631">
    <property type="entry name" value="RecX_HTH2"/>
    <property type="match status" value="1"/>
</dbReference>
<dbReference type="Pfam" id="PF21981">
    <property type="entry name" value="RecX_HTH3"/>
    <property type="match status" value="1"/>
</dbReference>
<evidence type="ECO:0000259" key="5">
    <source>
        <dbReference type="Pfam" id="PF02631"/>
    </source>
</evidence>
<dbReference type="Proteomes" id="UP001261624">
    <property type="component" value="Unassembled WGS sequence"/>
</dbReference>
<sequence>MQFCAYRDRSHKEVEEKLKEMNMIPAAQEQIIIKLMQDNFLNEERFARSFVRGKFRIKKWGRVKINQELKLKDISNPIIKLALTEIEEKDYLSTLHEVAEKKSKLIKEPNTFKKKKKLADHLLRRGYEASLVYEITDDYIN</sequence>
<organism evidence="7 8">
    <name type="scientific">Autumnicola patrickiae</name>
    <dbReference type="NCBI Taxonomy" id="3075591"/>
    <lineage>
        <taxon>Bacteria</taxon>
        <taxon>Pseudomonadati</taxon>
        <taxon>Bacteroidota</taxon>
        <taxon>Flavobacteriia</taxon>
        <taxon>Flavobacteriales</taxon>
        <taxon>Flavobacteriaceae</taxon>
        <taxon>Autumnicola</taxon>
    </lineage>
</organism>
<reference evidence="7 8" key="1">
    <citation type="submission" date="2023-09" db="EMBL/GenBank/DDBJ databases">
        <authorList>
            <person name="Rey-Velasco X."/>
        </authorList>
    </citation>
    <scope>NUCLEOTIDE SEQUENCE [LARGE SCALE GENOMIC DNA]</scope>
    <source>
        <strain evidence="7 8">F188</strain>
    </source>
</reference>
<protein>
    <recommendedName>
        <fullName evidence="3">Regulatory protein RecX</fullName>
    </recommendedName>
</protein>
<dbReference type="InterPro" id="IPR036388">
    <property type="entry name" value="WH-like_DNA-bd_sf"/>
</dbReference>
<dbReference type="InterPro" id="IPR003783">
    <property type="entry name" value="Regulatory_RecX"/>
</dbReference>
<feature type="domain" description="RecX third three-helical" evidence="6">
    <location>
        <begin position="90"/>
        <end position="134"/>
    </location>
</feature>
<evidence type="ECO:0000256" key="3">
    <source>
        <dbReference type="ARBA" id="ARBA00018111"/>
    </source>
</evidence>
<gene>
    <name evidence="7" type="ORF">RM549_13110</name>
</gene>
<comment type="subcellular location">
    <subcellularLocation>
        <location evidence="1">Cytoplasm</location>
    </subcellularLocation>
</comment>
<evidence type="ECO:0000256" key="2">
    <source>
        <dbReference type="ARBA" id="ARBA00009695"/>
    </source>
</evidence>
<dbReference type="Gene3D" id="1.10.10.10">
    <property type="entry name" value="Winged helix-like DNA-binding domain superfamily/Winged helix DNA-binding domain"/>
    <property type="match status" value="3"/>
</dbReference>
<accession>A0ABU3E689</accession>
<evidence type="ECO:0000313" key="7">
    <source>
        <dbReference type="EMBL" id="MDT0690732.1"/>
    </source>
</evidence>